<evidence type="ECO:0000256" key="3">
    <source>
        <dbReference type="ARBA" id="ARBA00022630"/>
    </source>
</evidence>
<dbReference type="InterPro" id="IPR036188">
    <property type="entry name" value="FAD/NAD-bd_sf"/>
</dbReference>
<comment type="cofactor">
    <cofactor evidence="1">
        <name>FAD</name>
        <dbReference type="ChEBI" id="CHEBI:57692"/>
    </cofactor>
</comment>
<organism evidence="6 7">
    <name type="scientific">Polyangium spumosum</name>
    <dbReference type="NCBI Taxonomy" id="889282"/>
    <lineage>
        <taxon>Bacteria</taxon>
        <taxon>Pseudomonadati</taxon>
        <taxon>Myxococcota</taxon>
        <taxon>Polyangia</taxon>
        <taxon>Polyangiales</taxon>
        <taxon>Polyangiaceae</taxon>
        <taxon>Polyangium</taxon>
    </lineage>
</organism>
<dbReference type="Gene3D" id="3.40.30.120">
    <property type="match status" value="1"/>
</dbReference>
<dbReference type="InterPro" id="IPR036249">
    <property type="entry name" value="Thioredoxin-like_sf"/>
</dbReference>
<dbReference type="InterPro" id="IPR002938">
    <property type="entry name" value="FAD-bd"/>
</dbReference>
<proteinExistence type="inferred from homology"/>
<dbReference type="RefSeq" id="WP_153819050.1">
    <property type="nucleotide sequence ID" value="NZ_WJIE01000002.1"/>
</dbReference>
<accession>A0A6N7PK94</accession>
<dbReference type="SUPFAM" id="SSF52833">
    <property type="entry name" value="Thioredoxin-like"/>
    <property type="match status" value="1"/>
</dbReference>
<gene>
    <name evidence="6" type="ORF">GF068_09835</name>
</gene>
<feature type="domain" description="FAD-binding" evidence="5">
    <location>
        <begin position="5"/>
        <end position="344"/>
    </location>
</feature>
<dbReference type="Gene3D" id="3.50.50.60">
    <property type="entry name" value="FAD/NAD(P)-binding domain"/>
    <property type="match status" value="1"/>
</dbReference>
<protein>
    <submittedName>
        <fullName evidence="6">NAD(P)-binding protein</fullName>
    </submittedName>
</protein>
<name>A0A6N7PK94_9BACT</name>
<dbReference type="Gene3D" id="3.30.70.2450">
    <property type="match status" value="1"/>
</dbReference>
<keyword evidence="4" id="KW-0274">FAD</keyword>
<comment type="similarity">
    <text evidence="2">Belongs to the PheA/TfdB FAD monooxygenase family.</text>
</comment>
<dbReference type="GO" id="GO:0016709">
    <property type="term" value="F:oxidoreductase activity, acting on paired donors, with incorporation or reduction of molecular oxygen, NAD(P)H as one donor, and incorporation of one atom of oxygen"/>
    <property type="evidence" value="ECO:0007669"/>
    <property type="project" value="UniProtKB-ARBA"/>
</dbReference>
<dbReference type="EMBL" id="WJIE01000002">
    <property type="protein sequence ID" value="MRG92227.1"/>
    <property type="molecule type" value="Genomic_DNA"/>
</dbReference>
<dbReference type="SUPFAM" id="SSF51905">
    <property type="entry name" value="FAD/NAD(P)-binding domain"/>
    <property type="match status" value="1"/>
</dbReference>
<comment type="caution">
    <text evidence="6">The sequence shown here is derived from an EMBL/GenBank/DDBJ whole genome shotgun (WGS) entry which is preliminary data.</text>
</comment>
<reference evidence="6 7" key="1">
    <citation type="submission" date="2019-10" db="EMBL/GenBank/DDBJ databases">
        <title>A soil myxobacterium in the family Polyangiaceae.</title>
        <authorList>
            <person name="Li Y."/>
            <person name="Wang J."/>
        </authorList>
    </citation>
    <scope>NUCLEOTIDE SEQUENCE [LARGE SCALE GENOMIC DNA]</scope>
    <source>
        <strain evidence="6 7">DSM 14734</strain>
    </source>
</reference>
<evidence type="ECO:0000259" key="5">
    <source>
        <dbReference type="Pfam" id="PF01494"/>
    </source>
</evidence>
<dbReference type="AlphaFoldDB" id="A0A6N7PK94"/>
<dbReference type="Pfam" id="PF01494">
    <property type="entry name" value="FAD_binding_3"/>
    <property type="match status" value="1"/>
</dbReference>
<evidence type="ECO:0000313" key="6">
    <source>
        <dbReference type="EMBL" id="MRG92227.1"/>
    </source>
</evidence>
<evidence type="ECO:0000256" key="2">
    <source>
        <dbReference type="ARBA" id="ARBA00007801"/>
    </source>
</evidence>
<keyword evidence="3" id="KW-0285">Flavoprotein</keyword>
<keyword evidence="7" id="KW-1185">Reference proteome</keyword>
<dbReference type="PANTHER" id="PTHR43004:SF19">
    <property type="entry name" value="BINDING MONOOXYGENASE, PUTATIVE (JCVI)-RELATED"/>
    <property type="match status" value="1"/>
</dbReference>
<evidence type="ECO:0000256" key="4">
    <source>
        <dbReference type="ARBA" id="ARBA00022827"/>
    </source>
</evidence>
<evidence type="ECO:0000256" key="1">
    <source>
        <dbReference type="ARBA" id="ARBA00001974"/>
    </source>
</evidence>
<dbReference type="Proteomes" id="UP000440224">
    <property type="component" value="Unassembled WGS sequence"/>
</dbReference>
<dbReference type="PANTHER" id="PTHR43004">
    <property type="entry name" value="TRK SYSTEM POTASSIUM UPTAKE PROTEIN"/>
    <property type="match status" value="1"/>
</dbReference>
<dbReference type="InterPro" id="IPR050641">
    <property type="entry name" value="RIFMO-like"/>
</dbReference>
<sequence length="559" mass="60848">MMALDALVVGAGPVGLVMASELARHGLSCRIIDQGEGPSIWSKAQIIHARTLECFHDMGVIDPILARGRQVAGARIMTPALERIARVEIGGIDSPYPFLLSLSQRETEIVLAEHLGRAHGVEVERKVKLSGFSQDEGGVTATLASDDGWTEEVRVPYLLGCDGAHSTVRKTLDLPFEGSTYDARIMQADVRVSFPVAIHDDEIAIFLGPNGMLALFPLPGESRYRLLTFLEPGDDRPVTLESFEAILEERGPKGASLGDPAWMVDFRIHCRIVPQYRVGRVFLAGDAAHIHSPAGGQGMNMGIQDAYNLAWKLALVARGAARDALLDSYEAERRPVAEETLRFTDVSTRGFQTAISLKSPLTMGIRNNLMSFVTSLGFVKERAGRRVSQIEIAYPKSPIVAQDQASLWSIRLTGSDERPGLSDWMHFGDGPAPGARVPDMPVGEGTLHELLRGTSHTMLCFDGAAATSEGYERLGRVVNAARARLGDRVRAYVIVPGNEVPRALPADVPVLLDPDGELHRRFGARSECVYVARPDGYVGYRAQPANEEKLGAWLDSLFV</sequence>
<evidence type="ECO:0000313" key="7">
    <source>
        <dbReference type="Proteomes" id="UP000440224"/>
    </source>
</evidence>
<dbReference type="OrthoDB" id="5482506at2"/>
<dbReference type="GO" id="GO:0071949">
    <property type="term" value="F:FAD binding"/>
    <property type="evidence" value="ECO:0007669"/>
    <property type="project" value="InterPro"/>
</dbReference>
<dbReference type="PRINTS" id="PR00420">
    <property type="entry name" value="RNGMNOXGNASE"/>
</dbReference>